<dbReference type="AlphaFoldDB" id="A0A1E3NKH5"/>
<proteinExistence type="predicted"/>
<sequence>MVDINADKLSGRKYYKEHIKGLLDDTLRRVVENIEADRTYVRRNQPEPWLVTVPRICSFIATVVFTLYKADAGFTDFFNIGYGVKRKTVGDMVEWIETLLEARFHTSPPFTILHFVETMVFLTEGLDRPLERDLTFDYDGLKFYRKKVNNLVCDEQCDDEVMNMYYEEQETCEYSTNNIYAVKYLRALINILSVESSVDEVMNDLDSFRSQNALRIEGVGVPPPVNDDGSANYIKLTKIPWHDDASVLPGTTNEDDGKDPV</sequence>
<name>A0A1E3NKH5_9ASCO</name>
<keyword evidence="2" id="KW-1185">Reference proteome</keyword>
<accession>A0A1E3NKH5</accession>
<dbReference type="GeneID" id="30180958"/>
<evidence type="ECO:0000313" key="1">
    <source>
        <dbReference type="EMBL" id="ODQ46620.1"/>
    </source>
</evidence>
<reference evidence="1 2" key="1">
    <citation type="journal article" date="2016" name="Proc. Natl. Acad. Sci. U.S.A.">
        <title>Comparative genomics of biotechnologically important yeasts.</title>
        <authorList>
            <person name="Riley R."/>
            <person name="Haridas S."/>
            <person name="Wolfe K.H."/>
            <person name="Lopes M.R."/>
            <person name="Hittinger C.T."/>
            <person name="Goeker M."/>
            <person name="Salamov A.A."/>
            <person name="Wisecaver J.H."/>
            <person name="Long T.M."/>
            <person name="Calvey C.H."/>
            <person name="Aerts A.L."/>
            <person name="Barry K.W."/>
            <person name="Choi C."/>
            <person name="Clum A."/>
            <person name="Coughlan A.Y."/>
            <person name="Deshpande S."/>
            <person name="Douglass A.P."/>
            <person name="Hanson S.J."/>
            <person name="Klenk H.-P."/>
            <person name="LaButti K.M."/>
            <person name="Lapidus A."/>
            <person name="Lindquist E.A."/>
            <person name="Lipzen A.M."/>
            <person name="Meier-Kolthoff J.P."/>
            <person name="Ohm R.A."/>
            <person name="Otillar R.P."/>
            <person name="Pangilinan J.L."/>
            <person name="Peng Y."/>
            <person name="Rokas A."/>
            <person name="Rosa C.A."/>
            <person name="Scheuner C."/>
            <person name="Sibirny A.A."/>
            <person name="Slot J.C."/>
            <person name="Stielow J.B."/>
            <person name="Sun H."/>
            <person name="Kurtzman C.P."/>
            <person name="Blackwell M."/>
            <person name="Grigoriev I.V."/>
            <person name="Jeffries T.W."/>
        </authorList>
    </citation>
    <scope>NUCLEOTIDE SEQUENCE [LARGE SCALE GENOMIC DNA]</scope>
    <source>
        <strain evidence="1 2">NRRL Y-2026</strain>
    </source>
</reference>
<protein>
    <submittedName>
        <fullName evidence="1">Uncharacterized protein</fullName>
    </submittedName>
</protein>
<organism evidence="1 2">
    <name type="scientific">Pichia membranifaciens NRRL Y-2026</name>
    <dbReference type="NCBI Taxonomy" id="763406"/>
    <lineage>
        <taxon>Eukaryota</taxon>
        <taxon>Fungi</taxon>
        <taxon>Dikarya</taxon>
        <taxon>Ascomycota</taxon>
        <taxon>Saccharomycotina</taxon>
        <taxon>Pichiomycetes</taxon>
        <taxon>Pichiales</taxon>
        <taxon>Pichiaceae</taxon>
        <taxon>Pichia</taxon>
    </lineage>
</organism>
<gene>
    <name evidence="1" type="ORF">PICMEDRAFT_72677</name>
</gene>
<dbReference type="Proteomes" id="UP000094455">
    <property type="component" value="Unassembled WGS sequence"/>
</dbReference>
<dbReference type="OrthoDB" id="3997535at2759"/>
<dbReference type="EMBL" id="KV454003">
    <property type="protein sequence ID" value="ODQ46620.1"/>
    <property type="molecule type" value="Genomic_DNA"/>
</dbReference>
<dbReference type="RefSeq" id="XP_019017733.1">
    <property type="nucleotide sequence ID" value="XM_019164271.1"/>
</dbReference>
<evidence type="ECO:0000313" key="2">
    <source>
        <dbReference type="Proteomes" id="UP000094455"/>
    </source>
</evidence>